<protein>
    <submittedName>
        <fullName evidence="3">Protein quiver</fullName>
    </submittedName>
</protein>
<sequence length="179" mass="20212">MLLLHRSGYKSVFLILVSLPPLNAIHCHANVHETEHHEDCGPDGYCFFLDMSSSKRGIVYYRGCDNILMCEVLAEANSTMSAIANVSSHGKLAITTANVTYEWCAANAPYRGRDERMRKGTLCCCSTDFCNKKSPDEKGFSEREKLERLLDGTIDDYKALYKMAKRLKMPGLENFKEIN</sequence>
<dbReference type="Proteomes" id="UP000036681">
    <property type="component" value="Unplaced"/>
</dbReference>
<keyword evidence="1" id="KW-0732">Signal</keyword>
<keyword evidence="2" id="KW-1185">Reference proteome</keyword>
<proteinExistence type="predicted"/>
<evidence type="ECO:0000256" key="1">
    <source>
        <dbReference type="SAM" id="SignalP"/>
    </source>
</evidence>
<reference evidence="3" key="1">
    <citation type="submission" date="2017-02" db="UniProtKB">
        <authorList>
            <consortium name="WormBaseParasite"/>
        </authorList>
    </citation>
    <scope>IDENTIFICATION</scope>
</reference>
<dbReference type="SUPFAM" id="SSF57302">
    <property type="entry name" value="Snake toxin-like"/>
    <property type="match status" value="1"/>
</dbReference>
<accession>A0A0M3I500</accession>
<evidence type="ECO:0000313" key="3">
    <source>
        <dbReference type="WBParaSite" id="ALUE_0001194001-mRNA-1"/>
    </source>
</evidence>
<feature type="chain" id="PRO_5005656882" evidence="1">
    <location>
        <begin position="25"/>
        <end position="179"/>
    </location>
</feature>
<dbReference type="AlphaFoldDB" id="A0A0M3I500"/>
<dbReference type="InterPro" id="IPR045860">
    <property type="entry name" value="Snake_toxin-like_sf"/>
</dbReference>
<evidence type="ECO:0000313" key="2">
    <source>
        <dbReference type="Proteomes" id="UP000036681"/>
    </source>
</evidence>
<organism evidence="2 3">
    <name type="scientific">Ascaris lumbricoides</name>
    <name type="common">Giant roundworm</name>
    <dbReference type="NCBI Taxonomy" id="6252"/>
    <lineage>
        <taxon>Eukaryota</taxon>
        <taxon>Metazoa</taxon>
        <taxon>Ecdysozoa</taxon>
        <taxon>Nematoda</taxon>
        <taxon>Chromadorea</taxon>
        <taxon>Rhabditida</taxon>
        <taxon>Spirurina</taxon>
        <taxon>Ascaridomorpha</taxon>
        <taxon>Ascaridoidea</taxon>
        <taxon>Ascarididae</taxon>
        <taxon>Ascaris</taxon>
    </lineage>
</organism>
<feature type="signal peptide" evidence="1">
    <location>
        <begin position="1"/>
        <end position="24"/>
    </location>
</feature>
<name>A0A0M3I500_ASCLU</name>
<dbReference type="WBParaSite" id="ALUE_0001194001-mRNA-1">
    <property type="protein sequence ID" value="ALUE_0001194001-mRNA-1"/>
    <property type="gene ID" value="ALUE_0001194001"/>
</dbReference>